<protein>
    <submittedName>
        <fullName evidence="1">Type IV secretion protein Rhs</fullName>
    </submittedName>
</protein>
<organism evidence="1 2">
    <name type="scientific">Catellatospora bangladeshensis</name>
    <dbReference type="NCBI Taxonomy" id="310355"/>
    <lineage>
        <taxon>Bacteria</taxon>
        <taxon>Bacillati</taxon>
        <taxon>Actinomycetota</taxon>
        <taxon>Actinomycetes</taxon>
        <taxon>Micromonosporales</taxon>
        <taxon>Micromonosporaceae</taxon>
        <taxon>Catellatospora</taxon>
    </lineage>
</organism>
<reference evidence="1 2" key="1">
    <citation type="submission" date="2021-01" db="EMBL/GenBank/DDBJ databases">
        <title>Whole genome shotgun sequence of Catellatospora bangladeshensis NBRC 107357.</title>
        <authorList>
            <person name="Komaki H."/>
            <person name="Tamura T."/>
        </authorList>
    </citation>
    <scope>NUCLEOTIDE SEQUENCE [LARGE SCALE GENOMIC DNA]</scope>
    <source>
        <strain evidence="1 2">NBRC 107357</strain>
    </source>
</reference>
<dbReference type="Gene3D" id="2.180.10.10">
    <property type="entry name" value="RHS repeat-associated core"/>
    <property type="match status" value="1"/>
</dbReference>
<gene>
    <name evidence="1" type="ORF">Cba03nite_47210</name>
</gene>
<dbReference type="NCBIfam" id="TIGR01643">
    <property type="entry name" value="YD_repeat_2x"/>
    <property type="match status" value="3"/>
</dbReference>
<evidence type="ECO:0000313" key="2">
    <source>
        <dbReference type="Proteomes" id="UP000601223"/>
    </source>
</evidence>
<dbReference type="InterPro" id="IPR006530">
    <property type="entry name" value="YD"/>
</dbReference>
<dbReference type="InterPro" id="IPR022385">
    <property type="entry name" value="Rhs_assc_core"/>
</dbReference>
<dbReference type="InterPro" id="IPR050708">
    <property type="entry name" value="T6SS_VgrG/RHS"/>
</dbReference>
<dbReference type="Proteomes" id="UP000601223">
    <property type="component" value="Unassembled WGS sequence"/>
</dbReference>
<accession>A0A8J3JEB4</accession>
<name>A0A8J3JEB4_9ACTN</name>
<evidence type="ECO:0000313" key="1">
    <source>
        <dbReference type="EMBL" id="GIF83372.1"/>
    </source>
</evidence>
<keyword evidence="2" id="KW-1185">Reference proteome</keyword>
<dbReference type="InterPro" id="IPR031325">
    <property type="entry name" value="RHS_repeat"/>
</dbReference>
<dbReference type="EMBL" id="BONF01000028">
    <property type="protein sequence ID" value="GIF83372.1"/>
    <property type="molecule type" value="Genomic_DNA"/>
</dbReference>
<dbReference type="PANTHER" id="PTHR32305">
    <property type="match status" value="1"/>
</dbReference>
<sequence>MGIASTVSPGGLPITVTVPTSLSEAEMEKRVMKGQRVQAQASLSGTLTISTYAQTASQSLGLRGVMLSLSTSSTFSSPAMLQVAVNYSAFARAFGANYGDRLRLVAMPACAVTTPTVASCRTQVPQGVNSIATDLVSTTVDLGTASAAAAGAGATMTAAAGQPIVLAVMAGESAATGDWSATPLSQTGDWAATPYADENGWSAGSVAGDFTYKVPVQLAPAPGGLEPEVELTYSSARIDGLTSSKNTQASWVGEGWDYHPGYVERAYRLCRNDGVSYTGGDLCWVATSPVTLSLNGTTTRLIAADTGWKAEDDSLGWKVERVTGLDNGVRDGESFRVTTPDGTRYFFGSKRAGGPNNGGDSTGKYGGPLSVEVYGNNAGEPCYSSSGFAASHCQMPYRWNLDRVVDVHDNVIDYEWYRDRGSYGGNNGATVYPYDHGSRLTAAVYGANLTIGSAHTGRVQFNASTRCTGTTTTCNPATPANWVNWPDTPWDQFCAVGVTTCAQFTPTFFNLYRLASIETQVFQPGSGTWGTVNQWQLTHTYPTHSDGTSPSLWLSQLTRPGFVNPIVLAGTDLANRVDYGTGKPEMKHWRLSQVDNGTGAMTQVTYSAQDCTASTLPTEVDFNPKRCYAQNNNGLSWWHKYVVNDVTSTDYVAGGRTERWQYGYSTLGSSATTLWKHDQAWHTPTWLRTWSRWAGYPTVTTTHSDSSGNGPQEVFETLFYRGLHGDWTAAGGWGTRQVNLIDDVDGARPDKESLTGRIARIRTFDGPVNAGRTNWTSSEWHIYSVTATGSLAFAAPNPTIYAARIRETELRRLTKMADGSQRESRVRTDFEGTYGLPTKVTDEGDTAVSTDDNCTMTEYATANTTKWLIGLKKQEWTTDCAATPTAQSVLKASRTQYDGLVYGAEPTRGLPTLEQGTKAVTAYPLVAGDFQQTQRSTYDGYGRVLDSFDALDRQVTTAYTPVTGGPVTKKTVTGPSTNGQRWDTAINLDVRNGRPTAVIDVNGKVILASYNADGRLAKMWQNNRANGGTSGVVPDIEHVYNLGAPATVTTKTLMPNGQQLQSFEIFDGLLRPRQKQTLSATTGGSKIEDTVYNGIGKVEKTTMLYAAEAPSGTLRGVDDQNAKKQTRYVYDNLGRVTNEQEWSGNGTTASQLWQTVTAYDGEKKISVTPPSGGTATTTFKDVRGLVTELRQHSDGTPAGAVAATTTFGYDRLGQLTQVKDTANNIWSYTYDLLGRKTQAVDPDAGTSNFTYDAAGQVLSATDGRNKSLHYTYDGLGRTTHLREDSATGNLRASWTYDGAARGKLVSATRYEGGQSYVQTITGYDDGYRPLSATYTVPGFGTGGATLTYATNYTYNINGDLNTQTFPGVGGLPQETVTRQYNAITGLYKGLTTNESQAIYLDNTIYQFDGLVYHRFLGGAGKHVRLQTNYNTAGRRMSSILLNTETPGVAGDYGNSKLANDEYLYNPAGVLTSIRSTVNAVAEQQECFRYDAQQRLSEAWTQLPGSCTTAQRGGPEPYWRQWTHNALGNRLTETDKDPAAGDTTWTDTVGAAGSVAPHQVKTITGSGPKAGPTRTFSYDAAGNTTSRTTPSGTTQTLTWNAEGRLSTVVEGGVTTTYIYDTMGNRLVASSPNKKVLYLPDGTELVKIGTANPLGNRYYDGVAVRDSTGLRWIFADHNGTTVAQIDPSTLSIVRQRSMPYGQLRGAPVSGWKGTQGYNGGTSDDSGLIHLGEREYDPTTGRFISVDPLRDLTDPEQWNAYALNPLNTDDILSWATS</sequence>
<proteinExistence type="predicted"/>
<dbReference type="PANTHER" id="PTHR32305:SF17">
    <property type="entry name" value="TRNA NUCLEASE WAPA"/>
    <property type="match status" value="1"/>
</dbReference>
<dbReference type="Pfam" id="PF05593">
    <property type="entry name" value="RHS_repeat"/>
    <property type="match status" value="3"/>
</dbReference>
<comment type="caution">
    <text evidence="1">The sequence shown here is derived from an EMBL/GenBank/DDBJ whole genome shotgun (WGS) entry which is preliminary data.</text>
</comment>
<dbReference type="NCBIfam" id="TIGR03696">
    <property type="entry name" value="Rhs_assc_core"/>
    <property type="match status" value="1"/>
</dbReference>